<feature type="domain" description="EF-hand" evidence="3">
    <location>
        <begin position="434"/>
        <end position="458"/>
    </location>
</feature>
<feature type="region of interest" description="Disordered" evidence="2">
    <location>
        <begin position="330"/>
        <end position="385"/>
    </location>
</feature>
<sequence length="1065" mass="121517">MTSVIASPRQELQSQLPSLPVIEHPALRIHSAAENNAKLQIRGTSREGNTFDSAQINGPLPQLRRRTKPQKHSRVLTWPIGQGKTKSSNSNGVWETPPHKLTPEELEGMIGEKLPARITGLRQAFRSNDPMGKGSVSRQAFVTILYHLCGYLTPEQINGLLKRLGLDAQGTITFEKFVTHFQDNEVLRKEWVDPVVRPTLQTESQANLPAKKLQQRQREIAMEQKRAELKKGRKKTPPKFYSALEVFPHLKRKAQQGTLSYKNILPPSCFDVDGMVLKPQLKTALQFLGFQMYEEEFEKVWDRFDKTGLGAVDAFIFFKTLGINPFREHKKLKQASPPTKAEEEEEILSKELEPQEAKEEGEARPPSFSARANDENKDKEENSGAKNVLKMFSEKEMSNAVNFKVVIACSSLHDVLVVFKFKEGYNRVLSSCCKYDPDSTGKITRDDFRKALSEHHLQLRSEEVDNFLQRCSVQEGNMVPYKKIMDLFLDRSEKGRLQAILDDPKHRFNCSRESAIGNTSAVDAEAKLLDIMQSDFLALLGAFKQLDRDNLGVVKRYQFKDLLETRFYIKLTDEELSSIARPLRANYTDALIPYAEFLELFSSSRETKTASTSGKVLSPRGGSGRPKTSPKELSSPRRLVSRKELERSATELEITKKETQPRSAHAVSIDIYALAFLKYPDPTHSPLDSHSYSHLVQASRCWSAWKKIGMLFAVLRDLLTDRFQAIFKAFQGMDQIKKGFLSKGKFQRLFERYGVNFSSPEIDLLFSKLPSEANGFINFEELVQYSFLNYNVSSRETGEGQFGTLSHLLQEYAKSVVPRKLDPVPEEMETNLEVLPTPPSQIQENERTAPLSVERAALPSVMMAQKLTSGAVLKRIKPQVCAKWSELHEAFMKKDHGKIATLDFDDFKSVLRRFCKDVTDDEILCLCRKFDRGKNFRVWYLEFLKYFLPTMPVKTELVVPTSSLIPKTLTQASLADKRRVQESMDAVVSKIRNQMISDWKALRRSFKKIDIHGHGFVSVTDFKAAMLNFKFPLNEEDFFHIFSVFDENMKGRVSYVEFMKRSLSV</sequence>
<dbReference type="PANTHER" id="PTHR20875">
    <property type="entry name" value="EF-HAND CALCIUM-BINDING DOMAIN-CONTAINING PROTEIN 6-RELATED"/>
    <property type="match status" value="1"/>
</dbReference>
<feature type="region of interest" description="Disordered" evidence="2">
    <location>
        <begin position="611"/>
        <end position="644"/>
    </location>
</feature>
<feature type="domain" description="EF-hand" evidence="3">
    <location>
        <begin position="997"/>
        <end position="1032"/>
    </location>
</feature>
<feature type="compositionally biased region" description="Polar residues" evidence="2">
    <location>
        <begin position="84"/>
        <end position="93"/>
    </location>
</feature>
<comment type="caution">
    <text evidence="4">The sequence shown here is derived from an EMBL/GenBank/DDBJ whole genome shotgun (WGS) entry which is preliminary data.</text>
</comment>
<dbReference type="Pfam" id="PF13499">
    <property type="entry name" value="EF-hand_7"/>
    <property type="match status" value="2"/>
</dbReference>
<evidence type="ECO:0000313" key="5">
    <source>
        <dbReference type="Proteomes" id="UP001249851"/>
    </source>
</evidence>
<proteinExistence type="predicted"/>
<dbReference type="CDD" id="cd00051">
    <property type="entry name" value="EFh"/>
    <property type="match status" value="1"/>
</dbReference>
<evidence type="ECO:0000313" key="4">
    <source>
        <dbReference type="EMBL" id="KAK2565201.1"/>
    </source>
</evidence>
<reference evidence="4" key="2">
    <citation type="journal article" date="2023" name="Science">
        <title>Genomic signatures of disease resistance in endangered staghorn corals.</title>
        <authorList>
            <person name="Vollmer S.V."/>
            <person name="Selwyn J.D."/>
            <person name="Despard B.A."/>
            <person name="Roesel C.L."/>
        </authorList>
    </citation>
    <scope>NUCLEOTIDE SEQUENCE</scope>
    <source>
        <strain evidence="4">K2</strain>
    </source>
</reference>
<dbReference type="PROSITE" id="PS50222">
    <property type="entry name" value="EF_HAND_2"/>
    <property type="match status" value="3"/>
</dbReference>
<organism evidence="4 5">
    <name type="scientific">Acropora cervicornis</name>
    <name type="common">Staghorn coral</name>
    <dbReference type="NCBI Taxonomy" id="6130"/>
    <lineage>
        <taxon>Eukaryota</taxon>
        <taxon>Metazoa</taxon>
        <taxon>Cnidaria</taxon>
        <taxon>Anthozoa</taxon>
        <taxon>Hexacorallia</taxon>
        <taxon>Scleractinia</taxon>
        <taxon>Astrocoeniina</taxon>
        <taxon>Acroporidae</taxon>
        <taxon>Acropora</taxon>
    </lineage>
</organism>
<feature type="compositionally biased region" description="Basic and acidic residues" evidence="2">
    <location>
        <begin position="372"/>
        <end position="383"/>
    </location>
</feature>
<gene>
    <name evidence="4" type="ORF">P5673_011131</name>
</gene>
<dbReference type="GO" id="GO:0005654">
    <property type="term" value="C:nucleoplasm"/>
    <property type="evidence" value="ECO:0007669"/>
    <property type="project" value="TreeGrafter"/>
</dbReference>
<keyword evidence="1" id="KW-0106">Calcium</keyword>
<dbReference type="SMART" id="SM00054">
    <property type="entry name" value="EFh"/>
    <property type="match status" value="7"/>
</dbReference>
<dbReference type="InterPro" id="IPR052603">
    <property type="entry name" value="EFCB6"/>
</dbReference>
<dbReference type="GO" id="GO:0005509">
    <property type="term" value="F:calcium ion binding"/>
    <property type="evidence" value="ECO:0007669"/>
    <property type="project" value="InterPro"/>
</dbReference>
<evidence type="ECO:0000256" key="1">
    <source>
        <dbReference type="ARBA" id="ARBA00022837"/>
    </source>
</evidence>
<dbReference type="SUPFAM" id="SSF47473">
    <property type="entry name" value="EF-hand"/>
    <property type="match status" value="3"/>
</dbReference>
<feature type="compositionally biased region" description="Basic residues" evidence="2">
    <location>
        <begin position="63"/>
        <end position="74"/>
    </location>
</feature>
<dbReference type="PROSITE" id="PS00018">
    <property type="entry name" value="EF_HAND_1"/>
    <property type="match status" value="1"/>
</dbReference>
<protein>
    <submittedName>
        <fullName evidence="4">EF-hand calcium-binding domain-containing protein 6</fullName>
    </submittedName>
</protein>
<evidence type="ECO:0000256" key="2">
    <source>
        <dbReference type="SAM" id="MobiDB-lite"/>
    </source>
</evidence>
<name>A0AAD9V8H6_ACRCE</name>
<feature type="compositionally biased region" description="Basic and acidic residues" evidence="2">
    <location>
        <begin position="347"/>
        <end position="363"/>
    </location>
</feature>
<dbReference type="PANTHER" id="PTHR20875:SF7">
    <property type="entry name" value="EF-HAND DOMAIN-CONTAINING PROTEIN"/>
    <property type="match status" value="1"/>
</dbReference>
<feature type="region of interest" description="Disordered" evidence="2">
    <location>
        <begin position="48"/>
        <end position="101"/>
    </location>
</feature>
<dbReference type="InterPro" id="IPR002048">
    <property type="entry name" value="EF_hand_dom"/>
</dbReference>
<dbReference type="AlphaFoldDB" id="A0AAD9V8H6"/>
<dbReference type="InterPro" id="IPR018247">
    <property type="entry name" value="EF_Hand_1_Ca_BS"/>
</dbReference>
<evidence type="ECO:0000259" key="3">
    <source>
        <dbReference type="PROSITE" id="PS50222"/>
    </source>
</evidence>
<dbReference type="Proteomes" id="UP001249851">
    <property type="component" value="Unassembled WGS sequence"/>
</dbReference>
<feature type="domain" description="EF-hand" evidence="3">
    <location>
        <begin position="1033"/>
        <end position="1065"/>
    </location>
</feature>
<dbReference type="InterPro" id="IPR011992">
    <property type="entry name" value="EF-hand-dom_pair"/>
</dbReference>
<accession>A0AAD9V8H6</accession>
<keyword evidence="5" id="KW-1185">Reference proteome</keyword>
<dbReference type="EMBL" id="JARQWQ010000020">
    <property type="protein sequence ID" value="KAK2565201.1"/>
    <property type="molecule type" value="Genomic_DNA"/>
</dbReference>
<reference evidence="4" key="1">
    <citation type="journal article" date="2023" name="G3 (Bethesda)">
        <title>Whole genome assembly and annotation of the endangered Caribbean coral Acropora cervicornis.</title>
        <authorList>
            <person name="Selwyn J.D."/>
            <person name="Vollmer S.V."/>
        </authorList>
    </citation>
    <scope>NUCLEOTIDE SEQUENCE</scope>
    <source>
        <strain evidence="4">K2</strain>
    </source>
</reference>
<dbReference type="Gene3D" id="1.10.238.10">
    <property type="entry name" value="EF-hand"/>
    <property type="match status" value="6"/>
</dbReference>